<evidence type="ECO:0000259" key="3">
    <source>
        <dbReference type="PROSITE" id="PS51737"/>
    </source>
</evidence>
<dbReference type="InterPro" id="IPR025827">
    <property type="entry name" value="Zn_ribbon_recom_dom"/>
</dbReference>
<dbReference type="InterPro" id="IPR011109">
    <property type="entry name" value="DNA_bind_recombinase_dom"/>
</dbReference>
<dbReference type="InterPro" id="IPR050639">
    <property type="entry name" value="SSR_resolvase"/>
</dbReference>
<comment type="caution">
    <text evidence="4">The sequence shown here is derived from an EMBL/GenBank/DDBJ whole genome shotgun (WGS) entry which is preliminary data.</text>
</comment>
<keyword evidence="1" id="KW-0175">Coiled coil</keyword>
<dbReference type="PATRIC" id="fig|883114.3.peg.1842"/>
<evidence type="ECO:0000313" key="5">
    <source>
        <dbReference type="Proteomes" id="UP000004191"/>
    </source>
</evidence>
<name>H3NR83_9FIRM</name>
<dbReference type="CDD" id="cd00338">
    <property type="entry name" value="Ser_Recombinase"/>
    <property type="match status" value="1"/>
</dbReference>
<feature type="coiled-coil region" evidence="1">
    <location>
        <begin position="408"/>
        <end position="483"/>
    </location>
</feature>
<evidence type="ECO:0000259" key="2">
    <source>
        <dbReference type="PROSITE" id="PS51736"/>
    </source>
</evidence>
<dbReference type="PANTHER" id="PTHR30461">
    <property type="entry name" value="DNA-INVERTASE FROM LAMBDOID PROPHAGE"/>
    <property type="match status" value="1"/>
</dbReference>
<dbReference type="STRING" id="883114.HMPREF9709_01844"/>
<sequence length="519" mass="60021">MESNVFVIPAKRKKGNILNKEEKRKLRVAAYCRVSTDTDEQATSYETQVNYYASYIKNNPDWDFAGVYADDGISGTYTKKRDGFNSMIESCMKGEVDMIITKSISRFARNTVDCLNYIRKLKEKNIPVFFEKESINTMDSKGEVLLTIMASLAQQESQSLSQNVKLGFQFRFKQGKISVNHNRFLGYTKDEDGNLVIKPDEAKTIKRIFLEFLEGSSLRDIAKGLEKDNILTGAGRKKWIPSSVRRILTNEKYMGDALLQKTYTVDFLNKTRVKNDGIVPQYYVQDSHEAIIPKNIFMKVQEELTRRANINENSKKKRIYSSKYALSSLIRCGKCGEIYRRVIYTNRGVKVPVWRCLTRIEEGPCVCNAETLYEELIQEKVLIAINQIIDGKENIKSIIESNIEKTLIKNSDEKILSLDQKILEIQKEVLKKANSKEDYTKLALKLEELREEKNEIMLKEAENESLKERLKKMKEFLEDKEIRIDRFDDVLVRKLIESIEINGDTILVEFKSGIKIEVK</sequence>
<dbReference type="InterPro" id="IPR006119">
    <property type="entry name" value="Resolv_N"/>
</dbReference>
<proteinExistence type="predicted"/>
<dbReference type="Pfam" id="PF13408">
    <property type="entry name" value="Zn_ribbon_recom"/>
    <property type="match status" value="1"/>
</dbReference>
<keyword evidence="5" id="KW-1185">Reference proteome</keyword>
<dbReference type="Proteomes" id="UP000004191">
    <property type="component" value="Unassembled WGS sequence"/>
</dbReference>
<gene>
    <name evidence="4" type="ORF">HMPREF9709_01844</name>
</gene>
<dbReference type="SMART" id="SM00857">
    <property type="entry name" value="Resolvase"/>
    <property type="match status" value="1"/>
</dbReference>
<dbReference type="GeneID" id="96999755"/>
<dbReference type="Pfam" id="PF07508">
    <property type="entry name" value="Recombinase"/>
    <property type="match status" value="1"/>
</dbReference>
<protein>
    <recommendedName>
        <fullName evidence="6">Recombinase domain-containing protein</fullName>
    </recommendedName>
</protein>
<evidence type="ECO:0000313" key="4">
    <source>
        <dbReference type="EMBL" id="EHR31677.1"/>
    </source>
</evidence>
<feature type="domain" description="Resolvase/invertase-type recombinase catalytic" evidence="2">
    <location>
        <begin position="27"/>
        <end position="175"/>
    </location>
</feature>
<dbReference type="PANTHER" id="PTHR30461:SF23">
    <property type="entry name" value="DNA RECOMBINASE-RELATED"/>
    <property type="match status" value="1"/>
</dbReference>
<dbReference type="RefSeq" id="WP_005399358.1">
    <property type="nucleotide sequence ID" value="NZ_JH601089.1"/>
</dbReference>
<reference evidence="4 5" key="1">
    <citation type="submission" date="2012-01" db="EMBL/GenBank/DDBJ databases">
        <title>The Genome Sequence of Helcococcus kunzii ATCC 51366.</title>
        <authorList>
            <consortium name="The Broad Institute Genome Sequencing Platform"/>
            <person name="Earl A."/>
            <person name="Ward D."/>
            <person name="Feldgarden M."/>
            <person name="Gevers D."/>
            <person name="Huys G."/>
            <person name="Young S.K."/>
            <person name="Zeng Q."/>
            <person name="Gargeya S."/>
            <person name="Fitzgerald M."/>
            <person name="Haas B."/>
            <person name="Abouelleil A."/>
            <person name="Alvarado L."/>
            <person name="Arachchi H.M."/>
            <person name="Berlin A."/>
            <person name="Chapman S.B."/>
            <person name="Gearin G."/>
            <person name="Goldberg J."/>
            <person name="Griggs A."/>
            <person name="Gujja S."/>
            <person name="Hansen M."/>
            <person name="Heiman D."/>
            <person name="Howarth C."/>
            <person name="Larimer J."/>
            <person name="Lui A."/>
            <person name="MacDonald P.J.P."/>
            <person name="McCowen C."/>
            <person name="Montmayeur A."/>
            <person name="Murphy C."/>
            <person name="Neiman D."/>
            <person name="Pearson M."/>
            <person name="Priest M."/>
            <person name="Roberts A."/>
            <person name="Saif S."/>
            <person name="Shea T."/>
            <person name="Sisk P."/>
            <person name="Stolte C."/>
            <person name="Sykes S."/>
            <person name="Wortman J."/>
            <person name="Nusbaum C."/>
            <person name="Birren B."/>
        </authorList>
    </citation>
    <scope>NUCLEOTIDE SEQUENCE [LARGE SCALE GENOMIC DNA]</scope>
    <source>
        <strain evidence="4 5">ATCC 51366</strain>
    </source>
</reference>
<dbReference type="Pfam" id="PF00239">
    <property type="entry name" value="Resolvase"/>
    <property type="match status" value="1"/>
</dbReference>
<evidence type="ECO:0008006" key="6">
    <source>
        <dbReference type="Google" id="ProtNLM"/>
    </source>
</evidence>
<feature type="domain" description="Recombinase" evidence="3">
    <location>
        <begin position="184"/>
        <end position="310"/>
    </location>
</feature>
<dbReference type="PROSITE" id="PS51737">
    <property type="entry name" value="RECOMBINASE_DNA_BIND"/>
    <property type="match status" value="1"/>
</dbReference>
<dbReference type="eggNOG" id="COG1961">
    <property type="taxonomic scope" value="Bacteria"/>
</dbReference>
<dbReference type="SUPFAM" id="SSF53041">
    <property type="entry name" value="Resolvase-like"/>
    <property type="match status" value="1"/>
</dbReference>
<dbReference type="AlphaFoldDB" id="H3NR83"/>
<dbReference type="Gene3D" id="3.40.50.1390">
    <property type="entry name" value="Resolvase, N-terminal catalytic domain"/>
    <property type="match status" value="1"/>
</dbReference>
<accession>H3NR83</accession>
<dbReference type="GO" id="GO:0000150">
    <property type="term" value="F:DNA strand exchange activity"/>
    <property type="evidence" value="ECO:0007669"/>
    <property type="project" value="InterPro"/>
</dbReference>
<dbReference type="Gene3D" id="3.90.1750.20">
    <property type="entry name" value="Putative Large Serine Recombinase, Chain B, Domain 2"/>
    <property type="match status" value="1"/>
</dbReference>
<dbReference type="InterPro" id="IPR038109">
    <property type="entry name" value="DNA_bind_recomb_sf"/>
</dbReference>
<dbReference type="PROSITE" id="PS51736">
    <property type="entry name" value="RECOMBINASES_3"/>
    <property type="match status" value="1"/>
</dbReference>
<organism evidence="4 5">
    <name type="scientific">Helcococcus kunzii ATCC 51366</name>
    <dbReference type="NCBI Taxonomy" id="883114"/>
    <lineage>
        <taxon>Bacteria</taxon>
        <taxon>Bacillati</taxon>
        <taxon>Bacillota</taxon>
        <taxon>Tissierellia</taxon>
        <taxon>Tissierellales</taxon>
        <taxon>Peptoniphilaceae</taxon>
        <taxon>Helcococcus</taxon>
    </lineage>
</organism>
<dbReference type="EMBL" id="AGEI01000037">
    <property type="protein sequence ID" value="EHR31677.1"/>
    <property type="molecule type" value="Genomic_DNA"/>
</dbReference>
<dbReference type="InterPro" id="IPR036162">
    <property type="entry name" value="Resolvase-like_N_sf"/>
</dbReference>
<dbReference type="GO" id="GO:0003677">
    <property type="term" value="F:DNA binding"/>
    <property type="evidence" value="ECO:0007669"/>
    <property type="project" value="InterPro"/>
</dbReference>
<dbReference type="HOGENOM" id="CLU_010686_0_5_9"/>
<dbReference type="OrthoDB" id="9769353at2"/>
<evidence type="ECO:0000256" key="1">
    <source>
        <dbReference type="SAM" id="Coils"/>
    </source>
</evidence>